<dbReference type="PANTHER" id="PTHR34203:SF15">
    <property type="entry name" value="SLL1173 PROTEIN"/>
    <property type="match status" value="1"/>
</dbReference>
<evidence type="ECO:0000313" key="2">
    <source>
        <dbReference type="EMBL" id="QHT69890.1"/>
    </source>
</evidence>
<dbReference type="KEGG" id="rhoz:GXP67_26215"/>
<dbReference type="GO" id="GO:0008168">
    <property type="term" value="F:methyltransferase activity"/>
    <property type="evidence" value="ECO:0007669"/>
    <property type="project" value="UniProtKB-KW"/>
</dbReference>
<evidence type="ECO:0000313" key="3">
    <source>
        <dbReference type="Proteomes" id="UP000480178"/>
    </source>
</evidence>
<dbReference type="PANTHER" id="PTHR34203">
    <property type="entry name" value="METHYLTRANSFERASE, FKBM FAMILY PROTEIN"/>
    <property type="match status" value="1"/>
</dbReference>
<dbReference type="AlphaFoldDB" id="A0A6C0GQV7"/>
<sequence length="257" mass="29479">MFSAKKYINLIRYINNWPHYFTAKYFDSSQDPVKFTAKHQVRVQVPKGGIMPIFKEIFMEDLYEIDFLKKRLPDNPVIVDVGANVGFFSLFMASQFPKAAVYAFEPLPGNFKHLEKHFQLNPDKKLVAQNKAVAGSKGTLTLHYNPEVNFTALASMHTTFDASNTRQVEVESVSLPDIFNQFNLQKIDLLKLDCEGAEYDILYQCPAELFPRISQIAMETHAGKKPNENTEALAAYLQKQGYQLKSDANHFIWAWRN</sequence>
<feature type="domain" description="Methyltransferase FkbM" evidence="1">
    <location>
        <begin position="80"/>
        <end position="244"/>
    </location>
</feature>
<protein>
    <submittedName>
        <fullName evidence="2">FkbM family methyltransferase</fullName>
    </submittedName>
</protein>
<dbReference type="InterPro" id="IPR029063">
    <property type="entry name" value="SAM-dependent_MTases_sf"/>
</dbReference>
<dbReference type="SUPFAM" id="SSF53335">
    <property type="entry name" value="S-adenosyl-L-methionine-dependent methyltransferases"/>
    <property type="match status" value="1"/>
</dbReference>
<dbReference type="Pfam" id="PF05050">
    <property type="entry name" value="Methyltransf_21"/>
    <property type="match status" value="1"/>
</dbReference>
<keyword evidence="3" id="KW-1185">Reference proteome</keyword>
<dbReference type="GO" id="GO:0032259">
    <property type="term" value="P:methylation"/>
    <property type="evidence" value="ECO:0007669"/>
    <property type="project" value="UniProtKB-KW"/>
</dbReference>
<dbReference type="Proteomes" id="UP000480178">
    <property type="component" value="Chromosome"/>
</dbReference>
<evidence type="ECO:0000259" key="1">
    <source>
        <dbReference type="Pfam" id="PF05050"/>
    </source>
</evidence>
<dbReference type="InterPro" id="IPR052514">
    <property type="entry name" value="SAM-dependent_MTase"/>
</dbReference>
<keyword evidence="2" id="KW-0489">Methyltransferase</keyword>
<reference evidence="2 3" key="1">
    <citation type="submission" date="2020-01" db="EMBL/GenBank/DDBJ databases">
        <authorList>
            <person name="Kim M.K."/>
        </authorList>
    </citation>
    <scope>NUCLEOTIDE SEQUENCE [LARGE SCALE GENOMIC DNA]</scope>
    <source>
        <strain evidence="2 3">172606-1</strain>
    </source>
</reference>
<proteinExistence type="predicted"/>
<dbReference type="NCBIfam" id="TIGR01444">
    <property type="entry name" value="fkbM_fam"/>
    <property type="match status" value="1"/>
</dbReference>
<gene>
    <name evidence="2" type="ORF">GXP67_26215</name>
</gene>
<dbReference type="Gene3D" id="3.40.50.150">
    <property type="entry name" value="Vaccinia Virus protein VP39"/>
    <property type="match status" value="1"/>
</dbReference>
<keyword evidence="2" id="KW-0808">Transferase</keyword>
<dbReference type="InterPro" id="IPR006342">
    <property type="entry name" value="FkbM_mtfrase"/>
</dbReference>
<name>A0A6C0GQV7_9BACT</name>
<dbReference type="EMBL" id="CP048222">
    <property type="protein sequence ID" value="QHT69890.1"/>
    <property type="molecule type" value="Genomic_DNA"/>
</dbReference>
<accession>A0A6C0GQV7</accession>
<organism evidence="2 3">
    <name type="scientific">Rhodocytophaga rosea</name>
    <dbReference type="NCBI Taxonomy" id="2704465"/>
    <lineage>
        <taxon>Bacteria</taxon>
        <taxon>Pseudomonadati</taxon>
        <taxon>Bacteroidota</taxon>
        <taxon>Cytophagia</taxon>
        <taxon>Cytophagales</taxon>
        <taxon>Rhodocytophagaceae</taxon>
        <taxon>Rhodocytophaga</taxon>
    </lineage>
</organism>
<dbReference type="RefSeq" id="WP_162445873.1">
    <property type="nucleotide sequence ID" value="NZ_CP048222.1"/>
</dbReference>